<name>A0A803VDD3_FICAL</name>
<reference evidence="8" key="3">
    <citation type="submission" date="2025-09" db="UniProtKB">
        <authorList>
            <consortium name="Ensembl"/>
        </authorList>
    </citation>
    <scope>IDENTIFICATION</scope>
</reference>
<reference evidence="8 9" key="1">
    <citation type="journal article" date="2012" name="Nature">
        <title>The genomic landscape of species divergence in Ficedula flycatchers.</title>
        <authorList>
            <person name="Ellegren H."/>
            <person name="Smeds L."/>
            <person name="Burri R."/>
            <person name="Olason P.I."/>
            <person name="Backstrom N."/>
            <person name="Kawakami T."/>
            <person name="Kunstner A."/>
            <person name="Makinen H."/>
            <person name="Nadachowska-Brzyska K."/>
            <person name="Qvarnstrom A."/>
            <person name="Uebbing S."/>
            <person name="Wolf J.B."/>
        </authorList>
    </citation>
    <scope>NUCLEOTIDE SEQUENCE [LARGE SCALE GENOMIC DNA]</scope>
</reference>
<evidence type="ECO:0000256" key="1">
    <source>
        <dbReference type="ARBA" id="ARBA00004236"/>
    </source>
</evidence>
<dbReference type="GO" id="GO:0009617">
    <property type="term" value="P:response to bacterium"/>
    <property type="evidence" value="ECO:0007669"/>
    <property type="project" value="TreeGrafter"/>
</dbReference>
<evidence type="ECO:0000256" key="2">
    <source>
        <dbReference type="ARBA" id="ARBA00022475"/>
    </source>
</evidence>
<dbReference type="Proteomes" id="UP000016665">
    <property type="component" value="Chromosome 27"/>
</dbReference>
<dbReference type="PANTHER" id="PTHR19433">
    <property type="entry name" value="T-CELL RECEPTOR ALPHA CHAIN V REGION-RELATED"/>
    <property type="match status" value="1"/>
</dbReference>
<keyword evidence="3" id="KW-0732">Signal</keyword>
<dbReference type="InterPro" id="IPR036179">
    <property type="entry name" value="Ig-like_dom_sf"/>
</dbReference>
<dbReference type="AlphaFoldDB" id="A0A803VDD3"/>
<dbReference type="GeneTree" id="ENSGT00940000162998"/>
<evidence type="ECO:0008006" key="10">
    <source>
        <dbReference type="Google" id="ProtNLM"/>
    </source>
</evidence>
<dbReference type="Gene3D" id="2.60.40.10">
    <property type="entry name" value="Immunoglobulins"/>
    <property type="match status" value="1"/>
</dbReference>
<keyword evidence="2" id="KW-1003">Cell membrane</keyword>
<dbReference type="InterPro" id="IPR013783">
    <property type="entry name" value="Ig-like_fold"/>
</dbReference>
<dbReference type="GO" id="GO:0002376">
    <property type="term" value="P:immune system process"/>
    <property type="evidence" value="ECO:0007669"/>
    <property type="project" value="UniProtKB-KW"/>
</dbReference>
<evidence type="ECO:0000256" key="4">
    <source>
        <dbReference type="ARBA" id="ARBA00022859"/>
    </source>
</evidence>
<keyword evidence="9" id="KW-1185">Reference proteome</keyword>
<evidence type="ECO:0000256" key="6">
    <source>
        <dbReference type="ARBA" id="ARBA00023157"/>
    </source>
</evidence>
<evidence type="ECO:0000256" key="5">
    <source>
        <dbReference type="ARBA" id="ARBA00023136"/>
    </source>
</evidence>
<dbReference type="Ensembl" id="ENSFALT00000045046.1">
    <property type="protein sequence ID" value="ENSFALP00000020739.1"/>
    <property type="gene ID" value="ENSFALG00000023530.1"/>
</dbReference>
<dbReference type="InterPro" id="IPR052051">
    <property type="entry name" value="TCR_complex_component"/>
</dbReference>
<protein>
    <recommendedName>
        <fullName evidence="10">Ig-like domain-containing protein</fullName>
    </recommendedName>
</protein>
<evidence type="ECO:0000313" key="8">
    <source>
        <dbReference type="Ensembl" id="ENSFALP00000020739.1"/>
    </source>
</evidence>
<keyword evidence="6" id="KW-1015">Disulfide bond</keyword>
<proteinExistence type="predicted"/>
<evidence type="ECO:0000256" key="3">
    <source>
        <dbReference type="ARBA" id="ARBA00022729"/>
    </source>
</evidence>
<keyword evidence="4" id="KW-0391">Immunity</keyword>
<accession>A0A803VDD3</accession>
<dbReference type="SUPFAM" id="SSF48726">
    <property type="entry name" value="Immunoglobulin"/>
    <property type="match status" value="1"/>
</dbReference>
<keyword evidence="7" id="KW-0325">Glycoprotein</keyword>
<evidence type="ECO:0000313" key="9">
    <source>
        <dbReference type="Proteomes" id="UP000016665"/>
    </source>
</evidence>
<dbReference type="GO" id="GO:0005886">
    <property type="term" value="C:plasma membrane"/>
    <property type="evidence" value="ECO:0007669"/>
    <property type="project" value="UniProtKB-SubCell"/>
</dbReference>
<reference evidence="8" key="2">
    <citation type="submission" date="2025-08" db="UniProtKB">
        <authorList>
            <consortium name="Ensembl"/>
        </authorList>
    </citation>
    <scope>IDENTIFICATION</scope>
</reference>
<comment type="subcellular location">
    <subcellularLocation>
        <location evidence="1">Cell membrane</location>
    </subcellularLocation>
</comment>
<keyword evidence="5" id="KW-0472">Membrane</keyword>
<evidence type="ECO:0000256" key="7">
    <source>
        <dbReference type="ARBA" id="ARBA00023180"/>
    </source>
</evidence>
<sequence length="146" mass="16154">MRVRAGAGVLPRDPGASSSVSFNVPSPLLCVSVISQAQVQQEPFLETTEGTSISIKCSHPNIRTGDFIHFYRQLPGQRPELVAVTAKASKEIRTPEGRLWVSADRRWSALWLGRPRRGDAAVYYCALGLHGQRSRGCEALKRRCCF</sequence>
<dbReference type="PANTHER" id="PTHR19433:SF111">
    <property type="entry name" value="T CELL RECEPTOR ALPHA VARIABLE 4"/>
    <property type="match status" value="1"/>
</dbReference>
<organism evidence="8 9">
    <name type="scientific">Ficedula albicollis</name>
    <name type="common">Collared flycatcher</name>
    <name type="synonym">Muscicapa albicollis</name>
    <dbReference type="NCBI Taxonomy" id="59894"/>
    <lineage>
        <taxon>Eukaryota</taxon>
        <taxon>Metazoa</taxon>
        <taxon>Chordata</taxon>
        <taxon>Craniata</taxon>
        <taxon>Vertebrata</taxon>
        <taxon>Euteleostomi</taxon>
        <taxon>Archelosauria</taxon>
        <taxon>Archosauria</taxon>
        <taxon>Dinosauria</taxon>
        <taxon>Saurischia</taxon>
        <taxon>Theropoda</taxon>
        <taxon>Coelurosauria</taxon>
        <taxon>Aves</taxon>
        <taxon>Neognathae</taxon>
        <taxon>Neoaves</taxon>
        <taxon>Telluraves</taxon>
        <taxon>Australaves</taxon>
        <taxon>Passeriformes</taxon>
        <taxon>Muscicapidae</taxon>
        <taxon>Ficedula</taxon>
    </lineage>
</organism>